<proteinExistence type="predicted"/>
<evidence type="ECO:0000313" key="2">
    <source>
        <dbReference type="EMBL" id="KAL3422516.1"/>
    </source>
</evidence>
<accession>A0ABR4PGQ5</accession>
<keyword evidence="1" id="KW-1133">Transmembrane helix</keyword>
<keyword evidence="3" id="KW-1185">Reference proteome</keyword>
<gene>
    <name evidence="2" type="ORF">PVAG01_06672</name>
</gene>
<protein>
    <submittedName>
        <fullName evidence="2">Uncharacterized protein</fullName>
    </submittedName>
</protein>
<keyword evidence="1" id="KW-0472">Membrane</keyword>
<organism evidence="2 3">
    <name type="scientific">Phlyctema vagabunda</name>
    <dbReference type="NCBI Taxonomy" id="108571"/>
    <lineage>
        <taxon>Eukaryota</taxon>
        <taxon>Fungi</taxon>
        <taxon>Dikarya</taxon>
        <taxon>Ascomycota</taxon>
        <taxon>Pezizomycotina</taxon>
        <taxon>Leotiomycetes</taxon>
        <taxon>Helotiales</taxon>
        <taxon>Dermateaceae</taxon>
        <taxon>Phlyctema</taxon>
    </lineage>
</organism>
<sequence length="347" mass="39164">MPLEALMRWQPFRLDALGLVTLIGAEEVNDAVGRLTSSRYTTFLPLLGQHLVAGNKFTTPVPGYTLYNITDAITTTNISGWFSRWLSAQKIKNSTTVFDWTVRPVPQQKQYKDRFTELTGCMVLCLMITLTILMGDWWGLSNSVAIAGSTVVRWFLVQQNIRGLSQQCVKACYENGAMNSLDIVKVLVTLNNGKMVTVYSPRGLLMAGFTKRPSPLDPNFYTWARRFGWLFFGLHVVALGQCNLVTQTFTVVLLVGSTWLVVRGFGANDSELGDYISVVKLDNIRRDDRRMWAYAELQPTIEEEETLVTWNLLPRHVNKAWWEDYGRAKDAVASHCSPPNPILETKA</sequence>
<keyword evidence="1" id="KW-0812">Transmembrane</keyword>
<evidence type="ECO:0000313" key="3">
    <source>
        <dbReference type="Proteomes" id="UP001629113"/>
    </source>
</evidence>
<comment type="caution">
    <text evidence="2">The sequence shown here is derived from an EMBL/GenBank/DDBJ whole genome shotgun (WGS) entry which is preliminary data.</text>
</comment>
<reference evidence="2 3" key="1">
    <citation type="submission" date="2024-06" db="EMBL/GenBank/DDBJ databases">
        <title>Complete genome of Phlyctema vagabunda strain 19-DSS-EL-015.</title>
        <authorList>
            <person name="Fiorenzani C."/>
        </authorList>
    </citation>
    <scope>NUCLEOTIDE SEQUENCE [LARGE SCALE GENOMIC DNA]</scope>
    <source>
        <strain evidence="2 3">19-DSS-EL-015</strain>
    </source>
</reference>
<evidence type="ECO:0000256" key="1">
    <source>
        <dbReference type="SAM" id="Phobius"/>
    </source>
</evidence>
<dbReference type="Proteomes" id="UP001629113">
    <property type="component" value="Unassembled WGS sequence"/>
</dbReference>
<dbReference type="EMBL" id="JBFCZG010000005">
    <property type="protein sequence ID" value="KAL3422516.1"/>
    <property type="molecule type" value="Genomic_DNA"/>
</dbReference>
<feature type="transmembrane region" description="Helical" evidence="1">
    <location>
        <begin position="115"/>
        <end position="134"/>
    </location>
</feature>
<name>A0ABR4PGQ5_9HELO</name>